<keyword evidence="5" id="KW-1133">Transmembrane helix</keyword>
<evidence type="ECO:0000256" key="5">
    <source>
        <dbReference type="SAM" id="Phobius"/>
    </source>
</evidence>
<reference evidence="7" key="1">
    <citation type="journal article" date="2019" name="Int. J. Syst. Evol. Microbiol.">
        <title>The Global Catalogue of Microorganisms (GCM) 10K type strain sequencing project: providing services to taxonomists for standard genome sequencing and annotation.</title>
        <authorList>
            <consortium name="The Broad Institute Genomics Platform"/>
            <consortium name="The Broad Institute Genome Sequencing Center for Infectious Disease"/>
            <person name="Wu L."/>
            <person name="Ma J."/>
        </authorList>
    </citation>
    <scope>NUCLEOTIDE SEQUENCE [LARGE SCALE GENOMIC DNA]</scope>
    <source>
        <strain evidence="7">XZYJ18</strain>
    </source>
</reference>
<protein>
    <submittedName>
        <fullName evidence="6">Hsp70 family protein</fullName>
    </submittedName>
</protein>
<dbReference type="Gene3D" id="3.30.420.40">
    <property type="match status" value="3"/>
</dbReference>
<feature type="region of interest" description="Disordered" evidence="4">
    <location>
        <begin position="352"/>
        <end position="469"/>
    </location>
</feature>
<dbReference type="InterPro" id="IPR043129">
    <property type="entry name" value="ATPase_NBD"/>
</dbReference>
<feature type="compositionally biased region" description="Low complexity" evidence="4">
    <location>
        <begin position="352"/>
        <end position="390"/>
    </location>
</feature>
<keyword evidence="7" id="KW-1185">Reference proteome</keyword>
<dbReference type="Proteomes" id="UP001596175">
    <property type="component" value="Unassembled WGS sequence"/>
</dbReference>
<feature type="region of interest" description="Disordered" evidence="4">
    <location>
        <begin position="284"/>
        <end position="315"/>
    </location>
</feature>
<sequence>MTYHLGVDLGATITTAAVHRDGRAGVVLLGESSAAMPSVLLWPAEGAPLVGDAAVRAAVAEPGRVARDIRARLTDPAPFLLDGAPFAAGALLGVLLRRVVDLTAEREGGAPDAIVLTHPATWGDEERAALAGVAASLGLGAVELVAAPVAAAVAHAADHPVGEGAPVAVVELGGGRVEATVLRRAAGSFAVTGTPVSEEGDPAVADVLGSALAGAGVTATELESVLLVGRSTRIGSTAAVLGAETGRPVATGPEPEHAVAAGAAHLAARRSEAMTSLAPVAAAPVPRPRPAVAEDPATGPVHLPPPPPAPGSPRRRGLVAALAAAAIVLGGVGGGAYALVGAASPAQAAPPAVVTTESAPVPTTTTTTTTTSAPAPATAAVASTAEPTAPRSRETPRRPRSTTTPDRGASQGSGSHGTTTTHDTDTHGTDTHGTDTHGTDTHGTDTDSGDTDHGGDDGGDTAPAPAPSW</sequence>
<keyword evidence="1" id="KW-0547">Nucleotide-binding</keyword>
<dbReference type="InterPro" id="IPR013126">
    <property type="entry name" value="Hsp_70_fam"/>
</dbReference>
<evidence type="ECO:0000256" key="2">
    <source>
        <dbReference type="ARBA" id="ARBA00022840"/>
    </source>
</evidence>
<evidence type="ECO:0000313" key="7">
    <source>
        <dbReference type="Proteomes" id="UP001596175"/>
    </source>
</evidence>
<feature type="transmembrane region" description="Helical" evidence="5">
    <location>
        <begin position="318"/>
        <end position="340"/>
    </location>
</feature>
<feature type="compositionally biased region" description="Pro residues" evidence="4">
    <location>
        <begin position="302"/>
        <end position="311"/>
    </location>
</feature>
<dbReference type="RefSeq" id="WP_378020000.1">
    <property type="nucleotide sequence ID" value="NZ_JBHSKG010000002.1"/>
</dbReference>
<evidence type="ECO:0000256" key="1">
    <source>
        <dbReference type="ARBA" id="ARBA00022741"/>
    </source>
</evidence>
<keyword evidence="2" id="KW-0067">ATP-binding</keyword>
<feature type="compositionally biased region" description="Low complexity" evidence="4">
    <location>
        <begin position="284"/>
        <end position="301"/>
    </location>
</feature>
<keyword evidence="5" id="KW-0472">Membrane</keyword>
<dbReference type="SUPFAM" id="SSF53067">
    <property type="entry name" value="Actin-like ATPase domain"/>
    <property type="match status" value="2"/>
</dbReference>
<feature type="compositionally biased region" description="Basic and acidic residues" evidence="4">
    <location>
        <begin position="422"/>
        <end position="456"/>
    </location>
</feature>
<proteinExistence type="predicted"/>
<evidence type="ECO:0000256" key="4">
    <source>
        <dbReference type="SAM" id="MobiDB-lite"/>
    </source>
</evidence>
<keyword evidence="5" id="KW-0812">Transmembrane</keyword>
<accession>A0ABV9Z894</accession>
<dbReference type="EMBL" id="JBHSKG010000002">
    <property type="protein sequence ID" value="MFC5137793.1"/>
    <property type="molecule type" value="Genomic_DNA"/>
</dbReference>
<dbReference type="PANTHER" id="PTHR45639:SF34">
    <property type="entry name" value="CHAPERONE PROTEIN DNAK"/>
    <property type="match status" value="1"/>
</dbReference>
<gene>
    <name evidence="6" type="ORF">ACFPK1_06095</name>
</gene>
<comment type="caution">
    <text evidence="6">The sequence shown here is derived from an EMBL/GenBank/DDBJ whole genome shotgun (WGS) entry which is preliminary data.</text>
</comment>
<dbReference type="Pfam" id="PF00012">
    <property type="entry name" value="HSP70"/>
    <property type="match status" value="2"/>
</dbReference>
<dbReference type="PANTHER" id="PTHR45639">
    <property type="entry name" value="HSC70CB, ISOFORM G-RELATED"/>
    <property type="match status" value="1"/>
</dbReference>
<evidence type="ECO:0000256" key="3">
    <source>
        <dbReference type="ARBA" id="ARBA00023186"/>
    </source>
</evidence>
<evidence type="ECO:0000313" key="6">
    <source>
        <dbReference type="EMBL" id="MFC5137793.1"/>
    </source>
</evidence>
<feature type="compositionally biased region" description="Low complexity" evidence="4">
    <location>
        <begin position="412"/>
        <end position="421"/>
    </location>
</feature>
<organism evidence="6 7">
    <name type="scientific">Actinomycetospora rhizophila</name>
    <dbReference type="NCBI Taxonomy" id="1416876"/>
    <lineage>
        <taxon>Bacteria</taxon>
        <taxon>Bacillati</taxon>
        <taxon>Actinomycetota</taxon>
        <taxon>Actinomycetes</taxon>
        <taxon>Pseudonocardiales</taxon>
        <taxon>Pseudonocardiaceae</taxon>
        <taxon>Actinomycetospora</taxon>
    </lineage>
</organism>
<keyword evidence="3" id="KW-0143">Chaperone</keyword>
<name>A0ABV9Z894_9PSEU</name>